<dbReference type="InterPro" id="IPR056884">
    <property type="entry name" value="NPHP3-like_N"/>
</dbReference>
<keyword evidence="2" id="KW-0175">Coiled coil</keyword>
<dbReference type="PROSITE" id="PS50837">
    <property type="entry name" value="NACHT"/>
    <property type="match status" value="1"/>
</dbReference>
<dbReference type="SUPFAM" id="SSF50998">
    <property type="entry name" value="Quinoprotein alcohol dehydrogenase-like"/>
    <property type="match status" value="1"/>
</dbReference>
<feature type="coiled-coil region" evidence="2">
    <location>
        <begin position="200"/>
        <end position="237"/>
    </location>
</feature>
<keyword evidence="5" id="KW-1185">Reference proteome</keyword>
<dbReference type="InterPro" id="IPR015943">
    <property type="entry name" value="WD40/YVTN_repeat-like_dom_sf"/>
</dbReference>
<dbReference type="Proteomes" id="UP001159428">
    <property type="component" value="Unassembled WGS sequence"/>
</dbReference>
<evidence type="ECO:0000256" key="2">
    <source>
        <dbReference type="SAM" id="Coils"/>
    </source>
</evidence>
<keyword evidence="1" id="KW-0677">Repeat</keyword>
<dbReference type="InterPro" id="IPR041249">
    <property type="entry name" value="HEPN_DZIP3"/>
</dbReference>
<evidence type="ECO:0000259" key="3">
    <source>
        <dbReference type="PROSITE" id="PS50837"/>
    </source>
</evidence>
<feature type="domain" description="NACHT" evidence="3">
    <location>
        <begin position="369"/>
        <end position="516"/>
    </location>
</feature>
<dbReference type="InterPro" id="IPR027417">
    <property type="entry name" value="P-loop_NTPase"/>
</dbReference>
<dbReference type="Pfam" id="PF18738">
    <property type="entry name" value="HEPN_DZIP3"/>
    <property type="match status" value="1"/>
</dbReference>
<evidence type="ECO:0000313" key="5">
    <source>
        <dbReference type="Proteomes" id="UP001159428"/>
    </source>
</evidence>
<dbReference type="EMBL" id="CALNXJ010000035">
    <property type="protein sequence ID" value="CAH3141230.1"/>
    <property type="molecule type" value="Genomic_DNA"/>
</dbReference>
<evidence type="ECO:0000313" key="4">
    <source>
        <dbReference type="EMBL" id="CAH3141230.1"/>
    </source>
</evidence>
<dbReference type="SUPFAM" id="SSF52540">
    <property type="entry name" value="P-loop containing nucleoside triphosphate hydrolases"/>
    <property type="match status" value="1"/>
</dbReference>
<dbReference type="PANTHER" id="PTHR10039">
    <property type="entry name" value="AMELOGENIN"/>
    <property type="match status" value="1"/>
</dbReference>
<protein>
    <recommendedName>
        <fullName evidence="3">NACHT domain-containing protein</fullName>
    </recommendedName>
</protein>
<comment type="caution">
    <text evidence="4">The sequence shown here is derived from an EMBL/GenBank/DDBJ whole genome shotgun (WGS) entry which is preliminary data.</text>
</comment>
<dbReference type="SMART" id="SM00320">
    <property type="entry name" value="WD40"/>
    <property type="match status" value="2"/>
</dbReference>
<dbReference type="Gene3D" id="2.130.10.10">
    <property type="entry name" value="YVTN repeat-like/Quinoprotein amine dehydrogenase"/>
    <property type="match status" value="1"/>
</dbReference>
<dbReference type="Gene3D" id="3.40.50.300">
    <property type="entry name" value="P-loop containing nucleotide triphosphate hydrolases"/>
    <property type="match status" value="1"/>
</dbReference>
<dbReference type="PANTHER" id="PTHR10039:SF17">
    <property type="entry name" value="FUNGAL STAND N-TERMINAL GOODBYE DOMAIN-CONTAINING PROTEIN-RELATED"/>
    <property type="match status" value="1"/>
</dbReference>
<name>A0AAU9X9Q5_9CNID</name>
<dbReference type="InterPro" id="IPR011047">
    <property type="entry name" value="Quinoprotein_ADH-like_sf"/>
</dbReference>
<evidence type="ECO:0000256" key="1">
    <source>
        <dbReference type="ARBA" id="ARBA00022737"/>
    </source>
</evidence>
<gene>
    <name evidence="4" type="ORF">PMEA_00019594</name>
</gene>
<dbReference type="InterPro" id="IPR007111">
    <property type="entry name" value="NACHT_NTPase"/>
</dbReference>
<organism evidence="4 5">
    <name type="scientific">Pocillopora meandrina</name>
    <dbReference type="NCBI Taxonomy" id="46732"/>
    <lineage>
        <taxon>Eukaryota</taxon>
        <taxon>Metazoa</taxon>
        <taxon>Cnidaria</taxon>
        <taxon>Anthozoa</taxon>
        <taxon>Hexacorallia</taxon>
        <taxon>Scleractinia</taxon>
        <taxon>Astrocoeniina</taxon>
        <taxon>Pocilloporidae</taxon>
        <taxon>Pocillopora</taxon>
    </lineage>
</organism>
<dbReference type="SUPFAM" id="SSF50978">
    <property type="entry name" value="WD40 repeat-like"/>
    <property type="match status" value="1"/>
</dbReference>
<sequence>MATASPSPLASSAEKTNGAKLNRLLIDGGTTVLRTIFDGYHPPARLSAGLTAHHLTLNALLYKKVLRAAQWCKLFPPGGAAPDSNTFDITLLFLLLTNICGLSPPPLGWHSKPSPSDNSLEANLARVKFFRNELYGHVTSTGIDTPTFTSLWQEISAVLAFLGLAQVEIDRLKMENCGEEDYLDLLLDWVKNEEDIKSQLAQLQQRQAEIQQGIVEVRQTQRKLENFKSNLDQLENHQTLDKVHQTQIEVQKGIVEARHTQLKDHRTLEESKSKLDAMFDHRIKTSEDIERVRQMQYTDHKILEEVRETQINTQELRRKDREYESLKKLAKIDVEKDVKYHAERYQEGTRASLFTEVENWLEDRTSKNRVMVISGYPGMGKSVVSAVVCRRLMEVGRLSGCHFCRHNKARQRSPKVMLQSLACQLSESMNEYRDFLVDVLSRNLGLELNDMEVKELFELLFEGPLTKVKNPGKNILMVVDGLDESEYRGRNELLDVISNHFKKLPCWIRFLVTTRPEINIATMLESFSPLTLEPNDEENLRDIRLLLKGKLSNFIQPQDERYVIDELVAKSEGNIMFAYLLSCFIQESTLPCTPEQLVNTLPFGISSVYQNYFRRLEKELFKELNIDEERFLMFLSALVASREPLLLGFVTKILISGKMSQADRRKVRRAIGCISALLPISDECIHFFHKSVKDWLSSSSYYGDHDFIVDVKEGQRILCELCIEEIDDVRRKGIKRGQLSSTNRYALQHGVQHLLEQESARNACWFGEVVEKYVVDLEIVYAKLCTNSAAASEDIVHVQKHKSFSGLCQELIISLDALLCLLRRYTTLLKEFPDAFFHTLLNVGGAKLAREARNLLESKCYELPFMEYVNKAELQGKILAKFSCQSGVICFDVSPQLDFVVCECSGGTIELWSLHTGERQWVRPVTTIEKMNIYRETISSSVRSREKSIGDYSFSCYRSVVFHPAGNFVLPGELRQAYTLGGDLKSLFPRSQCTFTVCSVSGGKTMILTDCLKDNKCIILWSLVNGKEKSRISRDEKVLSFAWSKDENRIAISHLSGSICVLDVMSGFTTIAETTTSKACGMIRFSPDQQSLFAGNVSFEDHVMYHFSLIKGNHQKCLLAVHCHSANGKFCPRNFETRSEPGFLLGDQFAIYSERAITYLNLEWGFVLNKQTVLEGSPHCNVMELLRIPTESTNKENSSSYKIRHLAISLNGESVYVVNESETEKEILAWDTTREELKMKKSVGKLVPTSLLPVKDGVLFSTSDCCLELWNLELSTRIQKWDNIPEMSHLVCMSEERVACVGKTNERVVVFGWGDYELWDIVLNECEQGESYSTAMEQTRSIAKEELSTLEESVVVVVILSVSSGKVLSTIRITNGRLVACSSRLRLITSHDSLVEVLDGGRAVHLPQRLSHKRILDNRIELWGSLRGLAGKFSSSGQYVIICGSANIRPFPDVIDDDEITPRSSSSLRVFDAVSCMTLHTLSVEGIPTTYSYDFISEEEFVIYTCSYLMSGILQLFNVKSGDPLTAIEIDNFDCHLASCRLKRLIAFDVNDCFAGFRVVRVNLTAKKDDNDTGRLKLAEK</sequence>
<dbReference type="InterPro" id="IPR001680">
    <property type="entry name" value="WD40_rpt"/>
</dbReference>
<dbReference type="Pfam" id="PF24883">
    <property type="entry name" value="NPHP3_N"/>
    <property type="match status" value="1"/>
</dbReference>
<accession>A0AAU9X9Q5</accession>
<reference evidence="4 5" key="1">
    <citation type="submission" date="2022-05" db="EMBL/GenBank/DDBJ databases">
        <authorList>
            <consortium name="Genoscope - CEA"/>
            <person name="William W."/>
        </authorList>
    </citation>
    <scope>NUCLEOTIDE SEQUENCE [LARGE SCALE GENOMIC DNA]</scope>
</reference>
<dbReference type="InterPro" id="IPR036322">
    <property type="entry name" value="WD40_repeat_dom_sf"/>
</dbReference>
<proteinExistence type="predicted"/>